<protein>
    <recommendedName>
        <fullName evidence="5">WD repeat-containing protein 25</fullName>
    </recommendedName>
</protein>
<dbReference type="InterPro" id="IPR001680">
    <property type="entry name" value="WD40_rpt"/>
</dbReference>
<feature type="repeat" description="WD" evidence="1">
    <location>
        <begin position="255"/>
        <end position="297"/>
    </location>
</feature>
<feature type="region of interest" description="Disordered" evidence="2">
    <location>
        <begin position="1"/>
        <end position="57"/>
    </location>
</feature>
<dbReference type="EMBL" id="JAKOGI010000355">
    <property type="protein sequence ID" value="KAJ8436244.1"/>
    <property type="molecule type" value="Genomic_DNA"/>
</dbReference>
<keyword evidence="1" id="KW-0853">WD repeat</keyword>
<dbReference type="SUPFAM" id="SSF50978">
    <property type="entry name" value="WD40 repeat-like"/>
    <property type="match status" value="1"/>
</dbReference>
<dbReference type="InterPro" id="IPR036322">
    <property type="entry name" value="WD40_repeat_dom_sf"/>
</dbReference>
<accession>A0A9Q1QC52</accession>
<sequence>MDLLCKAYDSNDSDDEQQSKPQPEREPEPKSRSAYRFGLGPPPKRAKPDYPLAYPKPDLAYRPPIKAPNPQSGAPAVSGRYISKREKALMGSGSVTPRHADPPSLIPSSPVIGSVSNANVRHDVFVSLRQRANLQPDKKKLPSKMSIALNGHVKSVNALQWSKSHEFQFCAAAAVCFIRIMAQCAAHLLASAGMDSVTCIWNVWNGQQKKARAFTYHNAAIKDVKWSPEGQFVLSCGYDCSSRLVDVEKGSETQVFLEDQAVTAIKFHPHNSSLFLSGGSKGLLKLWDIRLGKVVHQYTRRLGPILDIEFMVDGKQFISSCDVSSSNLSENSLIVWDVSREVPLSNQQFSLDRGRKICSLFSHDLLCLCLIRELLPQFGSSEDFLHLVEDNTEYGLLIDLVHLQD</sequence>
<dbReference type="AlphaFoldDB" id="A0A9Q1QC52"/>
<evidence type="ECO:0000256" key="1">
    <source>
        <dbReference type="PROSITE-ProRule" id="PRU00221"/>
    </source>
</evidence>
<gene>
    <name evidence="3" type="ORF">Cgig2_023419</name>
</gene>
<dbReference type="Proteomes" id="UP001153076">
    <property type="component" value="Unassembled WGS sequence"/>
</dbReference>
<evidence type="ECO:0000256" key="2">
    <source>
        <dbReference type="SAM" id="MobiDB-lite"/>
    </source>
</evidence>
<evidence type="ECO:0008006" key="5">
    <source>
        <dbReference type="Google" id="ProtNLM"/>
    </source>
</evidence>
<name>A0A9Q1QC52_9CARY</name>
<evidence type="ECO:0000313" key="3">
    <source>
        <dbReference type="EMBL" id="KAJ8436244.1"/>
    </source>
</evidence>
<dbReference type="PANTHER" id="PTHR44566:SF1">
    <property type="entry name" value="WD REPEAT-CONTAINING PROTEIN 25"/>
    <property type="match status" value="1"/>
</dbReference>
<reference evidence="3" key="1">
    <citation type="submission" date="2022-04" db="EMBL/GenBank/DDBJ databases">
        <title>Carnegiea gigantea Genome sequencing and assembly v2.</title>
        <authorList>
            <person name="Copetti D."/>
            <person name="Sanderson M.J."/>
            <person name="Burquez A."/>
            <person name="Wojciechowski M.F."/>
        </authorList>
    </citation>
    <scope>NUCLEOTIDE SEQUENCE</scope>
    <source>
        <strain evidence="3">SGP5-SGP5p</strain>
        <tissue evidence="3">Aerial part</tissue>
    </source>
</reference>
<evidence type="ECO:0000313" key="4">
    <source>
        <dbReference type="Proteomes" id="UP001153076"/>
    </source>
</evidence>
<dbReference type="PANTHER" id="PTHR44566">
    <property type="entry name" value="TRANSDUCIN/WD40 REPEAT-LIKE SUPERFAMILY PROTEIN"/>
    <property type="match status" value="1"/>
</dbReference>
<feature type="compositionally biased region" description="Basic and acidic residues" evidence="2">
    <location>
        <begin position="22"/>
        <end position="31"/>
    </location>
</feature>
<organism evidence="3 4">
    <name type="scientific">Carnegiea gigantea</name>
    <dbReference type="NCBI Taxonomy" id="171969"/>
    <lineage>
        <taxon>Eukaryota</taxon>
        <taxon>Viridiplantae</taxon>
        <taxon>Streptophyta</taxon>
        <taxon>Embryophyta</taxon>
        <taxon>Tracheophyta</taxon>
        <taxon>Spermatophyta</taxon>
        <taxon>Magnoliopsida</taxon>
        <taxon>eudicotyledons</taxon>
        <taxon>Gunneridae</taxon>
        <taxon>Pentapetalae</taxon>
        <taxon>Caryophyllales</taxon>
        <taxon>Cactineae</taxon>
        <taxon>Cactaceae</taxon>
        <taxon>Cactoideae</taxon>
        <taxon>Echinocereeae</taxon>
        <taxon>Carnegiea</taxon>
    </lineage>
</organism>
<comment type="caution">
    <text evidence="3">The sequence shown here is derived from an EMBL/GenBank/DDBJ whole genome shotgun (WGS) entry which is preliminary data.</text>
</comment>
<proteinExistence type="predicted"/>
<dbReference type="Gene3D" id="2.130.10.10">
    <property type="entry name" value="YVTN repeat-like/Quinoprotein amine dehydrogenase"/>
    <property type="match status" value="1"/>
</dbReference>
<dbReference type="InterPro" id="IPR015943">
    <property type="entry name" value="WD40/YVTN_repeat-like_dom_sf"/>
</dbReference>
<keyword evidence="4" id="KW-1185">Reference proteome</keyword>
<dbReference type="OrthoDB" id="256303at2759"/>
<dbReference type="Pfam" id="PF00400">
    <property type="entry name" value="WD40"/>
    <property type="match status" value="3"/>
</dbReference>
<dbReference type="PROSITE" id="PS50082">
    <property type="entry name" value="WD_REPEATS_2"/>
    <property type="match status" value="2"/>
</dbReference>
<feature type="repeat" description="WD" evidence="1">
    <location>
        <begin position="214"/>
        <end position="255"/>
    </location>
</feature>
<dbReference type="SMART" id="SM00320">
    <property type="entry name" value="WD40"/>
    <property type="match status" value="4"/>
</dbReference>
<dbReference type="InterPro" id="IPR053053">
    <property type="entry name" value="WD_repeat_protein"/>
</dbReference>